<dbReference type="GO" id="GO:0051539">
    <property type="term" value="F:4 iron, 4 sulfur cluster binding"/>
    <property type="evidence" value="ECO:0007669"/>
    <property type="project" value="TreeGrafter"/>
</dbReference>
<evidence type="ECO:0000313" key="1">
    <source>
        <dbReference type="EMBL" id="HIU26754.1"/>
    </source>
</evidence>
<dbReference type="AlphaFoldDB" id="A0A9D1L6H0"/>
<dbReference type="GO" id="GO:0005737">
    <property type="term" value="C:cytoplasm"/>
    <property type="evidence" value="ECO:0007669"/>
    <property type="project" value="TreeGrafter"/>
</dbReference>
<feature type="non-terminal residue" evidence="1">
    <location>
        <position position="1"/>
    </location>
</feature>
<comment type="caution">
    <text evidence="1">The sequence shown here is derived from an EMBL/GenBank/DDBJ whole genome shotgun (WGS) entry which is preliminary data.</text>
</comment>
<reference evidence="1" key="1">
    <citation type="submission" date="2020-10" db="EMBL/GenBank/DDBJ databases">
        <authorList>
            <person name="Gilroy R."/>
        </authorList>
    </citation>
    <scope>NUCLEOTIDE SEQUENCE</scope>
    <source>
        <strain evidence="1">11300</strain>
    </source>
</reference>
<dbReference type="PANTHER" id="PTHR13932">
    <property type="entry name" value="COPROPORPHYRINIGEN III OXIDASE"/>
    <property type="match status" value="1"/>
</dbReference>
<dbReference type="PANTHER" id="PTHR13932:SF1">
    <property type="entry name" value="OXYGEN-INDEPENDENT COPROPORPHYRINOGEN-III OXIDASE-LIKE PROTEIN HEMZ"/>
    <property type="match status" value="1"/>
</dbReference>
<evidence type="ECO:0000313" key="2">
    <source>
        <dbReference type="Proteomes" id="UP000824091"/>
    </source>
</evidence>
<proteinExistence type="predicted"/>
<sequence length="180" mass="20265">RKAFGLAQEAGDFIINADLIAGLPGEDEEDFESSLREMIGLGPQNITVHTLAVKKASRLIEKAPDYHYDHGTAVQDMLAAGKKMLSQAGYRPYYLYRQKHMAGALENVGYCKGNTPSVYNIRIMEEKQNILALGAGGISKRYYPAENRLERVPNVSNYRVYIDRLDQMISRKNNNFFGEV</sequence>
<organism evidence="1 2">
    <name type="scientific">Candidatus Fimisoma avicola</name>
    <dbReference type="NCBI Taxonomy" id="2840826"/>
    <lineage>
        <taxon>Bacteria</taxon>
        <taxon>Bacillati</taxon>
        <taxon>Bacillota</taxon>
        <taxon>Clostridia</taxon>
        <taxon>Eubacteriales</taxon>
        <taxon>Candidatus Fimisoma</taxon>
    </lineage>
</organism>
<dbReference type="Proteomes" id="UP000824091">
    <property type="component" value="Unassembled WGS sequence"/>
</dbReference>
<accession>A0A9D1L6H0</accession>
<dbReference type="Gene3D" id="3.30.750.200">
    <property type="match status" value="1"/>
</dbReference>
<dbReference type="InterPro" id="IPR058240">
    <property type="entry name" value="rSAM_sf"/>
</dbReference>
<dbReference type="GO" id="GO:0006779">
    <property type="term" value="P:porphyrin-containing compound biosynthetic process"/>
    <property type="evidence" value="ECO:0007669"/>
    <property type="project" value="TreeGrafter"/>
</dbReference>
<dbReference type="SUPFAM" id="SSF102114">
    <property type="entry name" value="Radical SAM enzymes"/>
    <property type="match status" value="1"/>
</dbReference>
<dbReference type="EMBL" id="DVMO01000002">
    <property type="protein sequence ID" value="HIU26754.1"/>
    <property type="molecule type" value="Genomic_DNA"/>
</dbReference>
<dbReference type="InterPro" id="IPR034505">
    <property type="entry name" value="Coproporphyrinogen-III_oxidase"/>
</dbReference>
<name>A0A9D1L6H0_9FIRM</name>
<reference evidence="1" key="2">
    <citation type="journal article" date="2021" name="PeerJ">
        <title>Extensive microbial diversity within the chicken gut microbiome revealed by metagenomics and culture.</title>
        <authorList>
            <person name="Gilroy R."/>
            <person name="Ravi A."/>
            <person name="Getino M."/>
            <person name="Pursley I."/>
            <person name="Horton D.L."/>
            <person name="Alikhan N.F."/>
            <person name="Baker D."/>
            <person name="Gharbi K."/>
            <person name="Hall N."/>
            <person name="Watson M."/>
            <person name="Adriaenssens E.M."/>
            <person name="Foster-Nyarko E."/>
            <person name="Jarju S."/>
            <person name="Secka A."/>
            <person name="Antonio M."/>
            <person name="Oren A."/>
            <person name="Chaudhuri R.R."/>
            <person name="La Ragione R."/>
            <person name="Hildebrand F."/>
            <person name="Pallen M.J."/>
        </authorList>
    </citation>
    <scope>NUCLEOTIDE SEQUENCE</scope>
    <source>
        <strain evidence="1">11300</strain>
    </source>
</reference>
<gene>
    <name evidence="1" type="ORF">IAD16_00040</name>
</gene>
<protein>
    <submittedName>
        <fullName evidence="1">Coproporphyrinogen dehydrogenase HemZ</fullName>
    </submittedName>
</protein>